<feature type="transmembrane region" description="Helical" evidence="4">
    <location>
        <begin position="182"/>
        <end position="204"/>
    </location>
</feature>
<dbReference type="AlphaFoldDB" id="A0A7I4XWM3"/>
<dbReference type="PANTHER" id="PTHR12483">
    <property type="entry name" value="SOLUTE CARRIER FAMILY 31 COPPER TRANSPORTERS"/>
    <property type="match status" value="1"/>
</dbReference>
<sequence length="327" mass="37572">MEVVEDPMDMSPMISTPQMHMDMKPMWMWFHITVNDVILFESWTVTTPTAMVWSCFVVIALGVLLEFVRYTRWRFEVNFKNDVQLNTNYMTRLFSFPHIVQTVLFGVQMVLAYFLMLIFMTFSVWLGIAVCVGAGMGFLLFGSRQRKQSFVESLDQNTGRCCMMMKMYFHFRIQEPILFREWMALNMTGYVFSCIGVAVIAGFYEVVKLGRLSVERTVNEQHLCGCDGDAASLHRIAVEPGMPCGIACQNRKTESPFLASNLKRPMHMLSSAIFFLQMFIAYSLMMISMTYNVPIFISLVLGHTLTYFFLGPLVSVQEYEKLGDCCA</sequence>
<dbReference type="GO" id="GO:0005375">
    <property type="term" value="F:copper ion transmembrane transporter activity"/>
    <property type="evidence" value="ECO:0007669"/>
    <property type="project" value="UniProtKB-UniRule"/>
</dbReference>
<dbReference type="GO" id="GO:0016020">
    <property type="term" value="C:membrane"/>
    <property type="evidence" value="ECO:0007669"/>
    <property type="project" value="UniProtKB-SubCell"/>
</dbReference>
<proteinExistence type="inferred from homology"/>
<dbReference type="OrthoDB" id="161814at2759"/>
<feature type="transmembrane region" description="Helical" evidence="4">
    <location>
        <begin position="291"/>
        <end position="310"/>
    </location>
</feature>
<evidence type="ECO:0000313" key="5">
    <source>
        <dbReference type="Proteomes" id="UP000025227"/>
    </source>
</evidence>
<evidence type="ECO:0000256" key="3">
    <source>
        <dbReference type="ARBA" id="ARBA00023136"/>
    </source>
</evidence>
<comment type="similarity">
    <text evidence="4">Belongs to the copper transporter (Ctr) (TC 1.A.56) family. SLC31A subfamily.</text>
</comment>
<keyword evidence="5" id="KW-1185">Reference proteome</keyword>
<evidence type="ECO:0000256" key="1">
    <source>
        <dbReference type="ARBA" id="ARBA00022692"/>
    </source>
</evidence>
<evidence type="ECO:0000313" key="6">
    <source>
        <dbReference type="WBParaSite" id="HCON_00022830-00001"/>
    </source>
</evidence>
<evidence type="ECO:0000256" key="4">
    <source>
        <dbReference type="RuleBase" id="RU367022"/>
    </source>
</evidence>
<keyword evidence="3 4" id="KW-0472">Membrane</keyword>
<feature type="transmembrane region" description="Helical" evidence="4">
    <location>
        <begin position="113"/>
        <end position="141"/>
    </location>
</feature>
<dbReference type="Proteomes" id="UP000025227">
    <property type="component" value="Unplaced"/>
</dbReference>
<feature type="transmembrane region" description="Helical" evidence="4">
    <location>
        <begin position="266"/>
        <end position="284"/>
    </location>
</feature>
<evidence type="ECO:0000256" key="2">
    <source>
        <dbReference type="ARBA" id="ARBA00022989"/>
    </source>
</evidence>
<keyword evidence="4" id="KW-0186">Copper</keyword>
<dbReference type="InterPro" id="IPR007274">
    <property type="entry name" value="Cop_transporter"/>
</dbReference>
<keyword evidence="4" id="KW-0813">Transport</keyword>
<name>A0A7I4XWM3_HAECO</name>
<feature type="transmembrane region" description="Helical" evidence="4">
    <location>
        <begin position="50"/>
        <end position="68"/>
    </location>
</feature>
<keyword evidence="4" id="KW-0187">Copper transport</keyword>
<reference evidence="6" key="1">
    <citation type="submission" date="2020-12" db="UniProtKB">
        <authorList>
            <consortium name="WormBaseParasite"/>
        </authorList>
    </citation>
    <scope>IDENTIFICATION</scope>
    <source>
        <strain evidence="6">MHco3</strain>
    </source>
</reference>
<keyword evidence="2 4" id="KW-1133">Transmembrane helix</keyword>
<dbReference type="WBParaSite" id="HCON_00022830-00001">
    <property type="protein sequence ID" value="HCON_00022830-00001"/>
    <property type="gene ID" value="HCON_00022830"/>
</dbReference>
<feature type="transmembrane region" description="Helical" evidence="4">
    <location>
        <begin position="89"/>
        <end position="107"/>
    </location>
</feature>
<comment type="subcellular location">
    <subcellularLocation>
        <location evidence="4">Membrane</location>
        <topology evidence="4">Multi-pass membrane protein</topology>
    </subcellularLocation>
</comment>
<dbReference type="Pfam" id="PF04145">
    <property type="entry name" value="Ctr"/>
    <property type="match status" value="3"/>
</dbReference>
<dbReference type="PANTHER" id="PTHR12483:SF115">
    <property type="entry name" value="COPPER TRANSPORT PROTEIN"/>
    <property type="match status" value="1"/>
</dbReference>
<organism evidence="5 6">
    <name type="scientific">Haemonchus contortus</name>
    <name type="common">Barber pole worm</name>
    <dbReference type="NCBI Taxonomy" id="6289"/>
    <lineage>
        <taxon>Eukaryota</taxon>
        <taxon>Metazoa</taxon>
        <taxon>Ecdysozoa</taxon>
        <taxon>Nematoda</taxon>
        <taxon>Chromadorea</taxon>
        <taxon>Rhabditida</taxon>
        <taxon>Rhabditina</taxon>
        <taxon>Rhabditomorpha</taxon>
        <taxon>Strongyloidea</taxon>
        <taxon>Trichostrongylidae</taxon>
        <taxon>Haemonchus</taxon>
    </lineage>
</organism>
<protein>
    <recommendedName>
        <fullName evidence="4">Copper transport protein</fullName>
    </recommendedName>
</protein>
<comment type="caution">
    <text evidence="4">Lacks conserved residue(s) required for the propagation of feature annotation.</text>
</comment>
<accession>A0A7I4XWM3</accession>
<keyword evidence="4" id="KW-0406">Ion transport</keyword>
<keyword evidence="1 4" id="KW-0812">Transmembrane</keyword>
<dbReference type="OMA" id="FAREIIF"/>